<reference evidence="3" key="1">
    <citation type="submission" date="2016-11" db="UniProtKB">
        <authorList>
            <consortium name="WormBaseParasite"/>
        </authorList>
    </citation>
    <scope>IDENTIFICATION</scope>
</reference>
<sequence>MSTSSATEVDEARVDEEWSQQLPEVQSAEHTGCHSDHPALYRDTSWENLERPRTCKLSATLKKRSHNHYIPSCMKLGKINVSVGEVSVNLQEIADLVAEGSGADELSSAASNKIRDSQLDAHEMASLTTMLKEVRVAMTVQSGNAEPWHIVRHLHQLIEFDEWLHKCCLQRCAKYNNLFDLRQTFAQSYRSFSPSNLTTKKQMEIILQYYFRCFSGLSGQPEFCSKLVCPLVLDILDLDCKGERQSLAARYNTQVRVKMEPRTFTQSRTPNLHTESNP</sequence>
<dbReference type="Proteomes" id="UP000095280">
    <property type="component" value="Unplaced"/>
</dbReference>
<organism evidence="2 3">
    <name type="scientific">Macrostomum lignano</name>
    <dbReference type="NCBI Taxonomy" id="282301"/>
    <lineage>
        <taxon>Eukaryota</taxon>
        <taxon>Metazoa</taxon>
        <taxon>Spiralia</taxon>
        <taxon>Lophotrochozoa</taxon>
        <taxon>Platyhelminthes</taxon>
        <taxon>Rhabditophora</taxon>
        <taxon>Macrostomorpha</taxon>
        <taxon>Macrostomida</taxon>
        <taxon>Macrostomidae</taxon>
        <taxon>Macrostomum</taxon>
    </lineage>
</organism>
<evidence type="ECO:0000256" key="1">
    <source>
        <dbReference type="SAM" id="MobiDB-lite"/>
    </source>
</evidence>
<keyword evidence="2" id="KW-1185">Reference proteome</keyword>
<feature type="region of interest" description="Disordered" evidence="1">
    <location>
        <begin position="1"/>
        <end position="36"/>
    </location>
</feature>
<name>A0A1I8HUY2_9PLAT</name>
<evidence type="ECO:0000313" key="3">
    <source>
        <dbReference type="WBParaSite" id="maker-uti_cns_0008057-snap-gene-0.3-mRNA-1"/>
    </source>
</evidence>
<protein>
    <submittedName>
        <fullName evidence="3">DUF4806 domain-containing protein</fullName>
    </submittedName>
</protein>
<evidence type="ECO:0000313" key="2">
    <source>
        <dbReference type="Proteomes" id="UP000095280"/>
    </source>
</evidence>
<dbReference type="AlphaFoldDB" id="A0A1I8HUY2"/>
<accession>A0A1I8HUY2</accession>
<proteinExistence type="predicted"/>
<dbReference type="WBParaSite" id="maker-uti_cns_0008057-snap-gene-0.3-mRNA-1">
    <property type="protein sequence ID" value="maker-uti_cns_0008057-snap-gene-0.3-mRNA-1"/>
    <property type="gene ID" value="maker-uti_cns_0008057-snap-gene-0.3"/>
</dbReference>